<dbReference type="GO" id="GO:0005975">
    <property type="term" value="P:carbohydrate metabolic process"/>
    <property type="evidence" value="ECO:0007669"/>
    <property type="project" value="InterPro"/>
</dbReference>
<dbReference type="PROSITE" id="PS51677">
    <property type="entry name" value="NODB"/>
    <property type="match status" value="1"/>
</dbReference>
<dbReference type="PANTHER" id="PTHR47561">
    <property type="entry name" value="POLYSACCHARIDE DEACETYLASE FAMILY PROTEIN (AFU_ORTHOLOGUE AFUA_6G05030)"/>
    <property type="match status" value="1"/>
</dbReference>
<accession>A0A410GEP9</accession>
<dbReference type="SUPFAM" id="SSF88713">
    <property type="entry name" value="Glycoside hydrolase/deacetylase"/>
    <property type="match status" value="1"/>
</dbReference>
<organism evidence="2 3">
    <name type="scientific">Pollutimonas thiosulfatoxidans</name>
    <dbReference type="NCBI Taxonomy" id="2028345"/>
    <lineage>
        <taxon>Bacteria</taxon>
        <taxon>Pseudomonadati</taxon>
        <taxon>Pseudomonadota</taxon>
        <taxon>Betaproteobacteria</taxon>
        <taxon>Burkholderiales</taxon>
        <taxon>Alcaligenaceae</taxon>
        <taxon>Pollutimonas</taxon>
    </lineage>
</organism>
<protein>
    <submittedName>
        <fullName evidence="2">Ribulose phosphate epimerase</fullName>
    </submittedName>
</protein>
<dbReference type="InterPro" id="IPR002509">
    <property type="entry name" value="NODB_dom"/>
</dbReference>
<evidence type="ECO:0000259" key="1">
    <source>
        <dbReference type="PROSITE" id="PS51677"/>
    </source>
</evidence>
<proteinExistence type="predicted"/>
<dbReference type="OrthoDB" id="9074860at2"/>
<dbReference type="EMBL" id="CP022987">
    <property type="protein sequence ID" value="QAA94749.1"/>
    <property type="molecule type" value="Genomic_DNA"/>
</dbReference>
<evidence type="ECO:0000313" key="3">
    <source>
        <dbReference type="Proteomes" id="UP000283474"/>
    </source>
</evidence>
<dbReference type="InterPro" id="IPR011330">
    <property type="entry name" value="Glyco_hydro/deAcase_b/a-brl"/>
</dbReference>
<reference evidence="2 3" key="1">
    <citation type="submission" date="2017-08" db="EMBL/GenBank/DDBJ databases">
        <authorList>
            <person name="Park S.-J."/>
            <person name="Kim H."/>
        </authorList>
    </citation>
    <scope>NUCLEOTIDE SEQUENCE [LARGE SCALE GENOMIC DNA]</scope>
    <source>
        <strain evidence="3">ye3</strain>
    </source>
</reference>
<dbReference type="CDD" id="cd10938">
    <property type="entry name" value="CE4_HpPgdA_like"/>
    <property type="match status" value="1"/>
</dbReference>
<dbReference type="PANTHER" id="PTHR47561:SF1">
    <property type="entry name" value="POLYSACCHARIDE DEACETYLASE FAMILY PROTEIN (AFU_ORTHOLOGUE AFUA_6G05030)"/>
    <property type="match status" value="1"/>
</dbReference>
<dbReference type="Proteomes" id="UP000283474">
    <property type="component" value="Chromosome"/>
</dbReference>
<feature type="domain" description="NodB homology" evidence="1">
    <location>
        <begin position="33"/>
        <end position="255"/>
    </location>
</feature>
<dbReference type="InterPro" id="IPR037950">
    <property type="entry name" value="PgdA-like"/>
</dbReference>
<evidence type="ECO:0000313" key="2">
    <source>
        <dbReference type="EMBL" id="QAA94749.1"/>
    </source>
</evidence>
<dbReference type="Gene3D" id="3.20.20.370">
    <property type="entry name" value="Glycoside hydrolase/deacetylase"/>
    <property type="match status" value="1"/>
</dbReference>
<dbReference type="KEGG" id="pus:CKA81_13515"/>
<keyword evidence="3" id="KW-1185">Reference proteome</keyword>
<gene>
    <name evidence="2" type="ORF">CKA81_13515</name>
</gene>
<dbReference type="Pfam" id="PF01522">
    <property type="entry name" value="Polysacc_deac_1"/>
    <property type="match status" value="1"/>
</dbReference>
<dbReference type="AlphaFoldDB" id="A0A410GEP9"/>
<name>A0A410GEP9_9BURK</name>
<dbReference type="GO" id="GO:0016810">
    <property type="term" value="F:hydrolase activity, acting on carbon-nitrogen (but not peptide) bonds"/>
    <property type="evidence" value="ECO:0007669"/>
    <property type="project" value="InterPro"/>
</dbReference>
<sequence>MKWMNGAKAVVLLTFDFDAETLWLSRDASNWERPGTLSQGGYGAKVGVPKILELLRDEDLPATFFVPGWTAQFHAERTQMIVKDGHEVGHHGYLHEWVDPKDPGRELEALEKGLEALHQAVGVRPKGYRSPAGETSHNVFKLLKEKGFQYDSSMLDDYQPYRTTLLDGTRGVIEIPWHWSIDDAIYCLFHIKSPRAVFTNEHILQIWKDEFDAIREWGGVFNLVMHPQVIGRPSRMQLLRDFIAYVRQFPDTTFAQCSEVAQWYADHEPEFVPQPHAVQFRPDSV</sequence>
<dbReference type="RefSeq" id="WP_128355743.1">
    <property type="nucleotide sequence ID" value="NZ_CP022987.1"/>
</dbReference>